<dbReference type="OrthoDB" id="6159439at2759"/>
<evidence type="ECO:0000313" key="11">
    <source>
        <dbReference type="EMBL" id="CAD5112272.1"/>
    </source>
</evidence>
<feature type="domain" description="Homeobox" evidence="10">
    <location>
        <begin position="128"/>
        <end position="188"/>
    </location>
</feature>
<evidence type="ECO:0000256" key="4">
    <source>
        <dbReference type="ARBA" id="ARBA00023155"/>
    </source>
</evidence>
<keyword evidence="3 6" id="KW-0238">DNA-binding</keyword>
<dbReference type="Gene3D" id="1.10.10.60">
    <property type="entry name" value="Homeodomain-like"/>
    <property type="match status" value="1"/>
</dbReference>
<keyword evidence="5 6" id="KW-0539">Nucleus</keyword>
<dbReference type="GO" id="GO:0000981">
    <property type="term" value="F:DNA-binding transcription factor activity, RNA polymerase II-specific"/>
    <property type="evidence" value="ECO:0007669"/>
    <property type="project" value="InterPro"/>
</dbReference>
<evidence type="ECO:0000256" key="8">
    <source>
        <dbReference type="SAM" id="Coils"/>
    </source>
</evidence>
<feature type="coiled-coil region" evidence="8">
    <location>
        <begin position="175"/>
        <end position="209"/>
    </location>
</feature>
<feature type="DNA-binding region" description="Homeobox" evidence="6">
    <location>
        <begin position="130"/>
        <end position="189"/>
    </location>
</feature>
<dbReference type="PROSITE" id="PS00027">
    <property type="entry name" value="HOMEOBOX_1"/>
    <property type="match status" value="1"/>
</dbReference>
<dbReference type="GO" id="GO:1990837">
    <property type="term" value="F:sequence-specific double-stranded DNA binding"/>
    <property type="evidence" value="ECO:0007669"/>
    <property type="project" value="TreeGrafter"/>
</dbReference>
<evidence type="ECO:0000256" key="9">
    <source>
        <dbReference type="SAM" id="MobiDB-lite"/>
    </source>
</evidence>
<evidence type="ECO:0000256" key="2">
    <source>
        <dbReference type="ARBA" id="ARBA00022473"/>
    </source>
</evidence>
<dbReference type="AlphaFoldDB" id="A0A7I8VCL2"/>
<evidence type="ECO:0000313" key="12">
    <source>
        <dbReference type="Proteomes" id="UP000549394"/>
    </source>
</evidence>
<dbReference type="PANTHER" id="PTHR24336">
    <property type="entry name" value="TRANSCRIPTION FACTOR LBX"/>
    <property type="match status" value="1"/>
</dbReference>
<dbReference type="PANTHER" id="PTHR24336:SF8">
    <property type="entry name" value="LADYBIRD EARLY-RELATED"/>
    <property type="match status" value="1"/>
</dbReference>
<evidence type="ECO:0000256" key="5">
    <source>
        <dbReference type="ARBA" id="ARBA00023242"/>
    </source>
</evidence>
<keyword evidence="8" id="KW-0175">Coiled coil</keyword>
<comment type="caution">
    <text evidence="11">The sequence shown here is derived from an EMBL/GenBank/DDBJ whole genome shotgun (WGS) entry which is preliminary data.</text>
</comment>
<dbReference type="InterPro" id="IPR009057">
    <property type="entry name" value="Homeodomain-like_sf"/>
</dbReference>
<dbReference type="GO" id="GO:0005634">
    <property type="term" value="C:nucleus"/>
    <property type="evidence" value="ECO:0007669"/>
    <property type="project" value="UniProtKB-SubCell"/>
</dbReference>
<dbReference type="CDD" id="cd00086">
    <property type="entry name" value="homeodomain"/>
    <property type="match status" value="1"/>
</dbReference>
<evidence type="ECO:0000256" key="3">
    <source>
        <dbReference type="ARBA" id="ARBA00023125"/>
    </source>
</evidence>
<dbReference type="InterPro" id="IPR000047">
    <property type="entry name" value="HTH_motif"/>
</dbReference>
<evidence type="ECO:0000256" key="7">
    <source>
        <dbReference type="RuleBase" id="RU000682"/>
    </source>
</evidence>
<name>A0A7I8VCL2_9ANNE</name>
<protein>
    <submittedName>
        <fullName evidence="11">DgyrCDS1501</fullName>
    </submittedName>
</protein>
<dbReference type="Proteomes" id="UP000549394">
    <property type="component" value="Unassembled WGS sequence"/>
</dbReference>
<dbReference type="InterPro" id="IPR051892">
    <property type="entry name" value="LBX_TF"/>
</dbReference>
<dbReference type="SMART" id="SM00389">
    <property type="entry name" value="HOX"/>
    <property type="match status" value="1"/>
</dbReference>
<feature type="region of interest" description="Disordered" evidence="9">
    <location>
        <begin position="45"/>
        <end position="70"/>
    </location>
</feature>
<organism evidence="11 12">
    <name type="scientific">Dimorphilus gyrociliatus</name>
    <dbReference type="NCBI Taxonomy" id="2664684"/>
    <lineage>
        <taxon>Eukaryota</taxon>
        <taxon>Metazoa</taxon>
        <taxon>Spiralia</taxon>
        <taxon>Lophotrochozoa</taxon>
        <taxon>Annelida</taxon>
        <taxon>Polychaeta</taxon>
        <taxon>Polychaeta incertae sedis</taxon>
        <taxon>Dinophilidae</taxon>
        <taxon>Dimorphilus</taxon>
    </lineage>
</organism>
<comment type="subcellular location">
    <subcellularLocation>
        <location evidence="1 6 7">Nucleus</location>
    </subcellularLocation>
</comment>
<dbReference type="SUPFAM" id="SSF46689">
    <property type="entry name" value="Homeodomain-like"/>
    <property type="match status" value="1"/>
</dbReference>
<evidence type="ECO:0000259" key="10">
    <source>
        <dbReference type="PROSITE" id="PS50071"/>
    </source>
</evidence>
<dbReference type="PRINTS" id="PR00031">
    <property type="entry name" value="HTHREPRESSR"/>
</dbReference>
<dbReference type="Pfam" id="PF00046">
    <property type="entry name" value="Homeodomain"/>
    <property type="match status" value="1"/>
</dbReference>
<keyword evidence="2" id="KW-0217">Developmental protein</keyword>
<keyword evidence="4 6" id="KW-0371">Homeobox</keyword>
<keyword evidence="12" id="KW-1185">Reference proteome</keyword>
<accession>A0A7I8VCL2</accession>
<evidence type="ECO:0000256" key="6">
    <source>
        <dbReference type="PROSITE-ProRule" id="PRU00108"/>
    </source>
</evidence>
<sequence>MVSQSENSMDPFAAIRKLEMNCPPVKTTSRPRSSFFIEDILQLHKPKSPDNHHQENYSSADTSSTVEEEDEIIDVEDLPPRSKNSKASPLDALFKMTSKTLKGLDSGGENTEGSNASAQYIFKAQPPKRRRKSRTAFTNNQIFELEKRFLFQKYLTPADRDELAMKLGLSNAQVITWFQNRRAKLKRDLDELQSDVSAAKAKLSLDQNEFAGATLEAIQFYRKHGLKRVAGTSILEMNCPTEKRTTRT</sequence>
<dbReference type="PROSITE" id="PS50071">
    <property type="entry name" value="HOMEOBOX_2"/>
    <property type="match status" value="1"/>
</dbReference>
<dbReference type="InterPro" id="IPR001356">
    <property type="entry name" value="HD"/>
</dbReference>
<proteinExistence type="predicted"/>
<gene>
    <name evidence="11" type="ORF">DGYR_LOCUS1449</name>
</gene>
<dbReference type="InterPro" id="IPR017970">
    <property type="entry name" value="Homeobox_CS"/>
</dbReference>
<dbReference type="EMBL" id="CAJFCJ010000002">
    <property type="protein sequence ID" value="CAD5112272.1"/>
    <property type="molecule type" value="Genomic_DNA"/>
</dbReference>
<dbReference type="FunFam" id="1.10.10.60:FF:000098">
    <property type="entry name" value="Transcription factor LBX1"/>
    <property type="match status" value="1"/>
</dbReference>
<evidence type="ECO:0000256" key="1">
    <source>
        <dbReference type="ARBA" id="ARBA00004123"/>
    </source>
</evidence>
<reference evidence="11 12" key="1">
    <citation type="submission" date="2020-08" db="EMBL/GenBank/DDBJ databases">
        <authorList>
            <person name="Hejnol A."/>
        </authorList>
    </citation>
    <scope>NUCLEOTIDE SEQUENCE [LARGE SCALE GENOMIC DNA]</scope>
</reference>